<dbReference type="GO" id="GO:0008270">
    <property type="term" value="F:zinc ion binding"/>
    <property type="evidence" value="ECO:0007669"/>
    <property type="project" value="UniProtKB-KW"/>
</dbReference>
<dbReference type="PROSITE" id="PS50157">
    <property type="entry name" value="ZINC_FINGER_C2H2_2"/>
    <property type="match status" value="1"/>
</dbReference>
<dbReference type="OrthoDB" id="6077919at2759"/>
<feature type="compositionally biased region" description="Low complexity" evidence="10">
    <location>
        <begin position="295"/>
        <end position="314"/>
    </location>
</feature>
<dbReference type="InterPro" id="IPR055187">
    <property type="entry name" value="C2CH-3rd_BIRD-IDD"/>
</dbReference>
<dbReference type="PROSITE" id="PS00028">
    <property type="entry name" value="ZINC_FINGER_C2H2_1"/>
    <property type="match status" value="1"/>
</dbReference>
<accession>A0A9W7XF62</accession>
<proteinExistence type="predicted"/>
<evidence type="ECO:0000256" key="5">
    <source>
        <dbReference type="ARBA" id="ARBA00022833"/>
    </source>
</evidence>
<keyword evidence="7" id="KW-0804">Transcription</keyword>
<evidence type="ECO:0000256" key="7">
    <source>
        <dbReference type="ARBA" id="ARBA00023163"/>
    </source>
</evidence>
<sequence>MANSYTFLLRPHQIEHLSLQRSLVSPRPPPSDTKEAIPFLSLLPSSHDYNHDHNNDEQWKKPEAGDDMEMELQISQPYPNYDCPLISLAESTTTCSNAGDNKVEEGEELGSEGGTIAGGDGHCSEYFTSGKLTKGNYWIPTPAQILFGPTLFACAVCCRTFSRYNNLQMHMWGHGSQYRRGPDSLRGAQPAAMLRLPCFCCAPGCRNHVDHPRARPLKDFRTLQTHYRRRHCARPFLCRRCGKALAVRGDWRTHEKNCGRRWRCACGSDFKHKRSLKDHVRAFGHGHVEDQDHNPPAVSSSATATTRPRSASPF</sequence>
<keyword evidence="13" id="KW-1185">Reference proteome</keyword>
<dbReference type="GO" id="GO:0005634">
    <property type="term" value="C:nucleus"/>
    <property type="evidence" value="ECO:0007669"/>
    <property type="project" value="UniProtKB-SubCell"/>
</dbReference>
<evidence type="ECO:0000256" key="9">
    <source>
        <dbReference type="PROSITE-ProRule" id="PRU00042"/>
    </source>
</evidence>
<evidence type="ECO:0000256" key="2">
    <source>
        <dbReference type="ARBA" id="ARBA00022723"/>
    </source>
</evidence>
<keyword evidence="5" id="KW-0862">Zinc</keyword>
<reference evidence="12 13" key="1">
    <citation type="submission" date="2022-10" db="EMBL/GenBank/DDBJ databases">
        <title>WGS assembly of Paspalum vaginatum 540-79.</title>
        <authorList>
            <person name="Sun G."/>
            <person name="Wase N."/>
            <person name="Shu S."/>
            <person name="Jenkins J."/>
            <person name="Zhou B."/>
            <person name="Torres-Rodriguez J."/>
            <person name="Chen C."/>
            <person name="Sandor L."/>
            <person name="Plott C."/>
            <person name="Yoshinga Y."/>
            <person name="Daum C."/>
            <person name="Qi P."/>
            <person name="Barry K."/>
            <person name="Lipzen A."/>
            <person name="Berry L."/>
            <person name="Pedersen C."/>
            <person name="Gottilla T."/>
            <person name="Foltz A."/>
            <person name="Yu H."/>
            <person name="O'Malley R."/>
            <person name="Zhang C."/>
            <person name="Devos K."/>
            <person name="Sigmon B."/>
            <person name="Yu B."/>
            <person name="Obata T."/>
            <person name="Schmutz J."/>
            <person name="Schnable J."/>
        </authorList>
    </citation>
    <scope>NUCLEOTIDE SEQUENCE [LARGE SCALE GENOMIC DNA]</scope>
    <source>
        <strain evidence="13">cv. 540-79</strain>
    </source>
</reference>
<protein>
    <recommendedName>
        <fullName evidence="11">C2H2-type domain-containing protein</fullName>
    </recommendedName>
</protein>
<dbReference type="GO" id="GO:0003700">
    <property type="term" value="F:DNA-binding transcription factor activity"/>
    <property type="evidence" value="ECO:0007669"/>
    <property type="project" value="InterPro"/>
</dbReference>
<keyword evidence="2" id="KW-0479">Metal-binding</keyword>
<evidence type="ECO:0000256" key="3">
    <source>
        <dbReference type="ARBA" id="ARBA00022737"/>
    </source>
</evidence>
<evidence type="ECO:0000256" key="8">
    <source>
        <dbReference type="ARBA" id="ARBA00023242"/>
    </source>
</evidence>
<feature type="region of interest" description="Disordered" evidence="10">
    <location>
        <begin position="286"/>
        <end position="314"/>
    </location>
</feature>
<organism evidence="12 13">
    <name type="scientific">Paspalum vaginatum</name>
    <name type="common">seashore paspalum</name>
    <dbReference type="NCBI Taxonomy" id="158149"/>
    <lineage>
        <taxon>Eukaryota</taxon>
        <taxon>Viridiplantae</taxon>
        <taxon>Streptophyta</taxon>
        <taxon>Embryophyta</taxon>
        <taxon>Tracheophyta</taxon>
        <taxon>Spermatophyta</taxon>
        <taxon>Magnoliopsida</taxon>
        <taxon>Liliopsida</taxon>
        <taxon>Poales</taxon>
        <taxon>Poaceae</taxon>
        <taxon>PACMAD clade</taxon>
        <taxon>Panicoideae</taxon>
        <taxon>Andropogonodae</taxon>
        <taxon>Paspaleae</taxon>
        <taxon>Paspalinae</taxon>
        <taxon>Paspalum</taxon>
    </lineage>
</organism>
<evidence type="ECO:0000256" key="6">
    <source>
        <dbReference type="ARBA" id="ARBA00023015"/>
    </source>
</evidence>
<dbReference type="Pfam" id="PF22995">
    <property type="entry name" value="C2CH-3rd_BIRD-IDD"/>
    <property type="match status" value="1"/>
</dbReference>
<evidence type="ECO:0000313" key="13">
    <source>
        <dbReference type="Proteomes" id="UP001164776"/>
    </source>
</evidence>
<feature type="domain" description="C2H2-type" evidence="11">
    <location>
        <begin position="152"/>
        <end position="179"/>
    </location>
</feature>
<evidence type="ECO:0000256" key="10">
    <source>
        <dbReference type="SAM" id="MobiDB-lite"/>
    </source>
</evidence>
<gene>
    <name evidence="12" type="ORF">BS78_K042200</name>
</gene>
<name>A0A9W7XF62_9POAL</name>
<evidence type="ECO:0000259" key="11">
    <source>
        <dbReference type="PROSITE" id="PS50157"/>
    </source>
</evidence>
<dbReference type="AlphaFoldDB" id="A0A9W7XF62"/>
<comment type="caution">
    <text evidence="12">The sequence shown here is derived from an EMBL/GenBank/DDBJ whole genome shotgun (WGS) entry which is preliminary data.</text>
</comment>
<keyword evidence="8" id="KW-0539">Nucleus</keyword>
<dbReference type="Proteomes" id="UP001164776">
    <property type="component" value="Unassembled WGS sequence"/>
</dbReference>
<comment type="subcellular location">
    <subcellularLocation>
        <location evidence="1">Nucleus</location>
    </subcellularLocation>
</comment>
<keyword evidence="3" id="KW-0677">Repeat</keyword>
<dbReference type="InterPro" id="IPR013087">
    <property type="entry name" value="Znf_C2H2_type"/>
</dbReference>
<keyword evidence="6" id="KW-0805">Transcription regulation</keyword>
<evidence type="ECO:0000256" key="1">
    <source>
        <dbReference type="ARBA" id="ARBA00004123"/>
    </source>
</evidence>
<evidence type="ECO:0000256" key="4">
    <source>
        <dbReference type="ARBA" id="ARBA00022771"/>
    </source>
</evidence>
<dbReference type="Pfam" id="PF23115">
    <property type="entry name" value="zf-C2H2_STOP2_3rd"/>
    <property type="match status" value="1"/>
</dbReference>
<dbReference type="EMBL" id="MU629416">
    <property type="protein sequence ID" value="KAJ1257437.1"/>
    <property type="molecule type" value="Genomic_DNA"/>
</dbReference>
<dbReference type="PANTHER" id="PTHR45878:SF28">
    <property type="entry name" value="C2H2-TYPE DOMAIN-CONTAINING PROTEIN"/>
    <property type="match status" value="1"/>
</dbReference>
<keyword evidence="4 9" id="KW-0863">Zinc-finger</keyword>
<dbReference type="PANTHER" id="PTHR45878">
    <property type="entry name" value="ZINC FINGER PROTEIN WIP2"/>
    <property type="match status" value="1"/>
</dbReference>
<dbReference type="InterPro" id="IPR059161">
    <property type="entry name" value="Znf-C2H2_STOP1/2_3rd"/>
</dbReference>
<dbReference type="Gene3D" id="3.30.160.60">
    <property type="entry name" value="Classic Zinc Finger"/>
    <property type="match status" value="1"/>
</dbReference>
<evidence type="ECO:0000313" key="12">
    <source>
        <dbReference type="EMBL" id="KAJ1257437.1"/>
    </source>
</evidence>
<dbReference type="InterPro" id="IPR043584">
    <property type="entry name" value="WIP1/2/3/4/5/6"/>
</dbReference>